<evidence type="ECO:0000256" key="1">
    <source>
        <dbReference type="SAM" id="Phobius"/>
    </source>
</evidence>
<dbReference type="RefSeq" id="WP_186869986.1">
    <property type="nucleotide sequence ID" value="NZ_JACOOL010000007.1"/>
</dbReference>
<accession>A0A923L6A5</accession>
<comment type="caution">
    <text evidence="2">The sequence shown here is derived from an EMBL/GenBank/DDBJ whole genome shotgun (WGS) entry which is preliminary data.</text>
</comment>
<gene>
    <name evidence="2" type="ORF">H8S33_10705</name>
</gene>
<feature type="transmembrane region" description="Helical" evidence="1">
    <location>
        <begin position="61"/>
        <end position="78"/>
    </location>
</feature>
<dbReference type="Pfam" id="PF12650">
    <property type="entry name" value="DUF3784"/>
    <property type="match status" value="1"/>
</dbReference>
<feature type="transmembrane region" description="Helical" evidence="1">
    <location>
        <begin position="6"/>
        <end position="27"/>
    </location>
</feature>
<keyword evidence="1" id="KW-1133">Transmembrane helix</keyword>
<dbReference type="Proteomes" id="UP000637359">
    <property type="component" value="Unassembled WGS sequence"/>
</dbReference>
<reference evidence="2" key="1">
    <citation type="submission" date="2020-08" db="EMBL/GenBank/DDBJ databases">
        <title>Genome public.</title>
        <authorList>
            <person name="Liu C."/>
            <person name="Sun Q."/>
        </authorList>
    </citation>
    <scope>NUCLEOTIDE SEQUENCE</scope>
    <source>
        <strain evidence="2">BX22</strain>
    </source>
</reference>
<evidence type="ECO:0000313" key="3">
    <source>
        <dbReference type="Proteomes" id="UP000637359"/>
    </source>
</evidence>
<dbReference type="AlphaFoldDB" id="A0A923L6A5"/>
<proteinExistence type="predicted"/>
<sequence>MTTGMLIFIVVMGWILIIHGGMTYLIVKKKEYSLISGFYNRPKEEQEYLIENGYIEKLGKIFVYSFYILLLAILLTVFRVPYGPLIGFSLFTVFLLGGLIYLQKYELPHKRKKSLWIIVVISIITVGIIAVGVFIGSTNNDIIIENEKFIISGMYGDEWAIDDIAKVELLDELPAVLKRTNGYSSENVRKGQFKLEDPYGQGKLFVAGKEGPFLYIAFDDSYVILNRESKQETVDIYEKLIQEQ</sequence>
<name>A0A923L6A5_9BACI</name>
<dbReference type="EMBL" id="JACOOL010000007">
    <property type="protein sequence ID" value="MBC5637273.1"/>
    <property type="molecule type" value="Genomic_DNA"/>
</dbReference>
<feature type="transmembrane region" description="Helical" evidence="1">
    <location>
        <begin position="84"/>
        <end position="102"/>
    </location>
</feature>
<feature type="transmembrane region" description="Helical" evidence="1">
    <location>
        <begin position="114"/>
        <end position="135"/>
    </location>
</feature>
<keyword evidence="1" id="KW-0812">Transmembrane</keyword>
<keyword evidence="3" id="KW-1185">Reference proteome</keyword>
<organism evidence="2 3">
    <name type="scientific">Ornithinibacillus hominis</name>
    <dbReference type="NCBI Taxonomy" id="2763055"/>
    <lineage>
        <taxon>Bacteria</taxon>
        <taxon>Bacillati</taxon>
        <taxon>Bacillota</taxon>
        <taxon>Bacilli</taxon>
        <taxon>Bacillales</taxon>
        <taxon>Bacillaceae</taxon>
        <taxon>Ornithinibacillus</taxon>
    </lineage>
</organism>
<keyword evidence="1" id="KW-0472">Membrane</keyword>
<evidence type="ECO:0000313" key="2">
    <source>
        <dbReference type="EMBL" id="MBC5637273.1"/>
    </source>
</evidence>
<dbReference type="InterPro" id="IPR017259">
    <property type="entry name" value="UCP037672"/>
</dbReference>
<protein>
    <submittedName>
        <fullName evidence="2">DUF3784 domain-containing protein</fullName>
    </submittedName>
</protein>